<dbReference type="AlphaFoldDB" id="A0A0D2LMW6"/>
<evidence type="ECO:0000313" key="2">
    <source>
        <dbReference type="EMBL" id="KJA29427.1"/>
    </source>
</evidence>
<proteinExistence type="predicted"/>
<name>A0A0D2LMW6_HYPSF</name>
<feature type="compositionally biased region" description="Low complexity" evidence="1">
    <location>
        <begin position="20"/>
        <end position="36"/>
    </location>
</feature>
<evidence type="ECO:0000313" key="3">
    <source>
        <dbReference type="Proteomes" id="UP000054270"/>
    </source>
</evidence>
<accession>A0A0D2LMW6</accession>
<sequence>MCVCAADALGLGRRMPTHNPGSSGAPAASGGALSASQRKRPGGARWSARSTRKNLSAVPGVARRSVFASLTAARCACAADALALGSESRFTRCPWRRPGTARAELIVQGPGTGAFPPSQSQAGSHGAEMPQPGRPGARGADAQQTPPGARGQVLFYSPASRRPGRMGGNASAGAPRGARIW</sequence>
<feature type="region of interest" description="Disordered" evidence="1">
    <location>
        <begin position="111"/>
        <end position="181"/>
    </location>
</feature>
<keyword evidence="3" id="KW-1185">Reference proteome</keyword>
<protein>
    <submittedName>
        <fullName evidence="2">Uncharacterized protein</fullName>
    </submittedName>
</protein>
<feature type="region of interest" description="Disordered" evidence="1">
    <location>
        <begin position="14"/>
        <end position="54"/>
    </location>
</feature>
<gene>
    <name evidence="2" type="ORF">HYPSUDRAFT_211296</name>
</gene>
<dbReference type="EMBL" id="KN817519">
    <property type="protein sequence ID" value="KJA29427.1"/>
    <property type="molecule type" value="Genomic_DNA"/>
</dbReference>
<evidence type="ECO:0000256" key="1">
    <source>
        <dbReference type="SAM" id="MobiDB-lite"/>
    </source>
</evidence>
<dbReference type="Proteomes" id="UP000054270">
    <property type="component" value="Unassembled WGS sequence"/>
</dbReference>
<organism evidence="2 3">
    <name type="scientific">Hypholoma sublateritium (strain FD-334 SS-4)</name>
    <dbReference type="NCBI Taxonomy" id="945553"/>
    <lineage>
        <taxon>Eukaryota</taxon>
        <taxon>Fungi</taxon>
        <taxon>Dikarya</taxon>
        <taxon>Basidiomycota</taxon>
        <taxon>Agaricomycotina</taxon>
        <taxon>Agaricomycetes</taxon>
        <taxon>Agaricomycetidae</taxon>
        <taxon>Agaricales</taxon>
        <taxon>Agaricineae</taxon>
        <taxon>Strophariaceae</taxon>
        <taxon>Hypholoma</taxon>
    </lineage>
</organism>
<reference evidence="3" key="1">
    <citation type="submission" date="2014-04" db="EMBL/GenBank/DDBJ databases">
        <title>Evolutionary Origins and Diversification of the Mycorrhizal Mutualists.</title>
        <authorList>
            <consortium name="DOE Joint Genome Institute"/>
            <consortium name="Mycorrhizal Genomics Consortium"/>
            <person name="Kohler A."/>
            <person name="Kuo A."/>
            <person name="Nagy L.G."/>
            <person name="Floudas D."/>
            <person name="Copeland A."/>
            <person name="Barry K.W."/>
            <person name="Cichocki N."/>
            <person name="Veneault-Fourrey C."/>
            <person name="LaButti K."/>
            <person name="Lindquist E.A."/>
            <person name="Lipzen A."/>
            <person name="Lundell T."/>
            <person name="Morin E."/>
            <person name="Murat C."/>
            <person name="Riley R."/>
            <person name="Ohm R."/>
            <person name="Sun H."/>
            <person name="Tunlid A."/>
            <person name="Henrissat B."/>
            <person name="Grigoriev I.V."/>
            <person name="Hibbett D.S."/>
            <person name="Martin F."/>
        </authorList>
    </citation>
    <scope>NUCLEOTIDE SEQUENCE [LARGE SCALE GENOMIC DNA]</scope>
    <source>
        <strain evidence="3">FD-334 SS-4</strain>
    </source>
</reference>